<dbReference type="InterPro" id="IPR017911">
    <property type="entry name" value="MacB-like_ATP-bd"/>
</dbReference>
<dbReference type="Proteomes" id="UP000238348">
    <property type="component" value="Chromosome"/>
</dbReference>
<dbReference type="InterPro" id="IPR003439">
    <property type="entry name" value="ABC_transporter-like_ATP-bd"/>
</dbReference>
<dbReference type="GO" id="GO:0005524">
    <property type="term" value="F:ATP binding"/>
    <property type="evidence" value="ECO:0007669"/>
    <property type="project" value="UniProtKB-KW"/>
</dbReference>
<dbReference type="Pfam" id="PF00005">
    <property type="entry name" value="ABC_tran"/>
    <property type="match status" value="1"/>
</dbReference>
<dbReference type="GO" id="GO:0022857">
    <property type="term" value="F:transmembrane transporter activity"/>
    <property type="evidence" value="ECO:0007669"/>
    <property type="project" value="TreeGrafter"/>
</dbReference>
<dbReference type="GO" id="GO:0016887">
    <property type="term" value="F:ATP hydrolysis activity"/>
    <property type="evidence" value="ECO:0007669"/>
    <property type="project" value="InterPro"/>
</dbReference>
<dbReference type="CDD" id="cd03255">
    <property type="entry name" value="ABC_MJ0796_LolCDE_FtsE"/>
    <property type="match status" value="1"/>
</dbReference>
<dbReference type="InterPro" id="IPR027417">
    <property type="entry name" value="P-loop_NTPase"/>
</dbReference>
<gene>
    <name evidence="6" type="ORF">SOCE26_037530</name>
</gene>
<dbReference type="InterPro" id="IPR015854">
    <property type="entry name" value="ABC_transpr_LolD-like"/>
</dbReference>
<dbReference type="PANTHER" id="PTHR24220:SF86">
    <property type="entry name" value="ABC TRANSPORTER ABCH.1"/>
    <property type="match status" value="1"/>
</dbReference>
<dbReference type="GO" id="GO:0005886">
    <property type="term" value="C:plasma membrane"/>
    <property type="evidence" value="ECO:0007669"/>
    <property type="project" value="TreeGrafter"/>
</dbReference>
<keyword evidence="3 6" id="KW-0067">ATP-binding</keyword>
<evidence type="ECO:0000313" key="7">
    <source>
        <dbReference type="Proteomes" id="UP000238348"/>
    </source>
</evidence>
<keyword evidence="2" id="KW-0547">Nucleotide-binding</keyword>
<proteinExistence type="inferred from homology"/>
<dbReference type="PANTHER" id="PTHR24220">
    <property type="entry name" value="IMPORT ATP-BINDING PROTEIN"/>
    <property type="match status" value="1"/>
</dbReference>
<evidence type="ECO:0000256" key="4">
    <source>
        <dbReference type="ARBA" id="ARBA00038388"/>
    </source>
</evidence>
<sequence length="257" mass="27323">MPVGELPLDALRPPVQVSMNHVPPLIRLQSITKVHAMGHVEVQALRGVSLEVRRGEMVAIMGASGSGKSTTLNVIGTLDRPSGGQYLLDGEPVGSLDEVELARLRNRKIGFVFQSFNLLSRSTALQNVEVPMIYAGLRPAERRARAARALERVGLAGRAGHLPNQLSGGQQQRVAIARAIVNDPLLLLADEPTGALDSATTRQIMDLFCELHAEGMTLVMVTHDAAIAAYADRVITFRDGAILSDTGVCAPAQGAAA</sequence>
<dbReference type="PROSITE" id="PS00211">
    <property type="entry name" value="ABC_TRANSPORTER_1"/>
    <property type="match status" value="1"/>
</dbReference>
<evidence type="ECO:0000256" key="1">
    <source>
        <dbReference type="ARBA" id="ARBA00022448"/>
    </source>
</evidence>
<comment type="similarity">
    <text evidence="4">Belongs to the ABC transporter superfamily. Macrolide exporter (TC 3.A.1.122) family.</text>
</comment>
<dbReference type="GO" id="GO:0098796">
    <property type="term" value="C:membrane protein complex"/>
    <property type="evidence" value="ECO:0007669"/>
    <property type="project" value="UniProtKB-ARBA"/>
</dbReference>
<dbReference type="SUPFAM" id="SSF52540">
    <property type="entry name" value="P-loop containing nucleoside triphosphate hydrolases"/>
    <property type="match status" value="1"/>
</dbReference>
<feature type="domain" description="ABC transporter" evidence="5">
    <location>
        <begin position="26"/>
        <end position="256"/>
    </location>
</feature>
<dbReference type="AlphaFoldDB" id="A0A2L0ESP4"/>
<organism evidence="6 7">
    <name type="scientific">Sorangium cellulosum</name>
    <name type="common">Polyangium cellulosum</name>
    <dbReference type="NCBI Taxonomy" id="56"/>
    <lineage>
        <taxon>Bacteria</taxon>
        <taxon>Pseudomonadati</taxon>
        <taxon>Myxococcota</taxon>
        <taxon>Polyangia</taxon>
        <taxon>Polyangiales</taxon>
        <taxon>Polyangiaceae</taxon>
        <taxon>Sorangium</taxon>
    </lineage>
</organism>
<dbReference type="Gene3D" id="3.40.50.300">
    <property type="entry name" value="P-loop containing nucleotide triphosphate hydrolases"/>
    <property type="match status" value="1"/>
</dbReference>
<protein>
    <submittedName>
        <fullName evidence="6">ABC transporter ATP-binding protein</fullName>
    </submittedName>
</protein>
<name>A0A2L0ESP4_SORCE</name>
<dbReference type="PROSITE" id="PS50893">
    <property type="entry name" value="ABC_TRANSPORTER_2"/>
    <property type="match status" value="1"/>
</dbReference>
<accession>A0A2L0ESP4</accession>
<evidence type="ECO:0000256" key="3">
    <source>
        <dbReference type="ARBA" id="ARBA00022840"/>
    </source>
</evidence>
<evidence type="ECO:0000259" key="5">
    <source>
        <dbReference type="PROSITE" id="PS50893"/>
    </source>
</evidence>
<evidence type="ECO:0000313" key="6">
    <source>
        <dbReference type="EMBL" id="AUX42323.1"/>
    </source>
</evidence>
<dbReference type="InterPro" id="IPR003593">
    <property type="entry name" value="AAA+_ATPase"/>
</dbReference>
<dbReference type="EMBL" id="CP012673">
    <property type="protein sequence ID" value="AUX42323.1"/>
    <property type="molecule type" value="Genomic_DNA"/>
</dbReference>
<dbReference type="FunFam" id="3.40.50.300:FF:000032">
    <property type="entry name" value="Export ABC transporter ATP-binding protein"/>
    <property type="match status" value="1"/>
</dbReference>
<keyword evidence="1" id="KW-0813">Transport</keyword>
<reference evidence="6 7" key="1">
    <citation type="submission" date="2015-09" db="EMBL/GenBank/DDBJ databases">
        <title>Sorangium comparison.</title>
        <authorList>
            <person name="Zaburannyi N."/>
            <person name="Bunk B."/>
            <person name="Overmann J."/>
            <person name="Mueller R."/>
        </authorList>
    </citation>
    <scope>NUCLEOTIDE SEQUENCE [LARGE SCALE GENOMIC DNA]</scope>
    <source>
        <strain evidence="6 7">So ce26</strain>
    </source>
</reference>
<evidence type="ECO:0000256" key="2">
    <source>
        <dbReference type="ARBA" id="ARBA00022741"/>
    </source>
</evidence>
<dbReference type="SMART" id="SM00382">
    <property type="entry name" value="AAA"/>
    <property type="match status" value="1"/>
</dbReference>
<dbReference type="InterPro" id="IPR017871">
    <property type="entry name" value="ABC_transporter-like_CS"/>
</dbReference>